<sequence>MKMGTRGMQALQRLSGRQFDVAFLSQMTEHHQGAVDMSRQALPSLKNARVRRHAQNIIADQRKEIAEMRAILQREYKTGPSPAQRNLMKQDMHAMMAMKMTGDRMFLEMMIPHHQGANDMSRLALQKSKNPRIRALAQRIIKAQTAEIKDFQSLLRSRDLAAGRVPAPSARTSL</sequence>
<protein>
    <recommendedName>
        <fullName evidence="1">DUF305 domain-containing protein</fullName>
    </recommendedName>
</protein>
<dbReference type="AlphaFoldDB" id="A0A6J4ILB7"/>
<reference evidence="2" key="1">
    <citation type="submission" date="2020-02" db="EMBL/GenBank/DDBJ databases">
        <authorList>
            <person name="Meier V. D."/>
        </authorList>
    </citation>
    <scope>NUCLEOTIDE SEQUENCE</scope>
    <source>
        <strain evidence="2">AVDCRST_MAG63</strain>
    </source>
</reference>
<name>A0A6J4ILB7_9BACT</name>
<dbReference type="PANTHER" id="PTHR36933:SF1">
    <property type="entry name" value="SLL0788 PROTEIN"/>
    <property type="match status" value="1"/>
</dbReference>
<dbReference type="EMBL" id="CADCTO010000278">
    <property type="protein sequence ID" value="CAA9255724.1"/>
    <property type="molecule type" value="Genomic_DNA"/>
</dbReference>
<proteinExistence type="predicted"/>
<organism evidence="2">
    <name type="scientific">uncultured Armatimonadetes bacterium</name>
    <dbReference type="NCBI Taxonomy" id="157466"/>
    <lineage>
        <taxon>Bacteria</taxon>
        <taxon>Bacillati</taxon>
        <taxon>Armatimonadota</taxon>
        <taxon>environmental samples</taxon>
    </lineage>
</organism>
<dbReference type="PANTHER" id="PTHR36933">
    <property type="entry name" value="SLL0788 PROTEIN"/>
    <property type="match status" value="1"/>
</dbReference>
<evidence type="ECO:0000259" key="1">
    <source>
        <dbReference type="Pfam" id="PF03713"/>
    </source>
</evidence>
<dbReference type="Gene3D" id="1.20.1260.10">
    <property type="match status" value="2"/>
</dbReference>
<dbReference type="InterPro" id="IPR005183">
    <property type="entry name" value="DUF305_CopM-like"/>
</dbReference>
<gene>
    <name evidence="2" type="ORF">AVDCRST_MAG63-2163</name>
</gene>
<dbReference type="Pfam" id="PF03713">
    <property type="entry name" value="DUF305"/>
    <property type="match status" value="1"/>
</dbReference>
<feature type="domain" description="DUF305" evidence="1">
    <location>
        <begin position="47"/>
        <end position="155"/>
    </location>
</feature>
<dbReference type="InterPro" id="IPR012347">
    <property type="entry name" value="Ferritin-like"/>
</dbReference>
<evidence type="ECO:0000313" key="2">
    <source>
        <dbReference type="EMBL" id="CAA9255724.1"/>
    </source>
</evidence>
<accession>A0A6J4ILB7</accession>